<feature type="region of interest" description="Disordered" evidence="2">
    <location>
        <begin position="732"/>
        <end position="754"/>
    </location>
</feature>
<dbReference type="OrthoDB" id="1923006at2759"/>
<dbReference type="SUPFAM" id="SSF51905">
    <property type="entry name" value="FAD/NAD(P)-binding domain"/>
    <property type="match status" value="1"/>
</dbReference>
<protein>
    <submittedName>
        <fullName evidence="3">GDP dissociation inhibitor</fullName>
    </submittedName>
</protein>
<evidence type="ECO:0000313" key="4">
    <source>
        <dbReference type="Proteomes" id="UP000195521"/>
    </source>
</evidence>
<dbReference type="PANTHER" id="PTHR11787">
    <property type="entry name" value="RAB GDP-DISSOCIATION INHIBITOR"/>
    <property type="match status" value="1"/>
</dbReference>
<organism evidence="3 4">
    <name type="scientific">Plasmodium gonderi</name>
    <dbReference type="NCBI Taxonomy" id="77519"/>
    <lineage>
        <taxon>Eukaryota</taxon>
        <taxon>Sar</taxon>
        <taxon>Alveolata</taxon>
        <taxon>Apicomplexa</taxon>
        <taxon>Aconoidasida</taxon>
        <taxon>Haemosporida</taxon>
        <taxon>Plasmodiidae</taxon>
        <taxon>Plasmodium</taxon>
        <taxon>Plasmodium (Plasmodium)</taxon>
    </lineage>
</organism>
<evidence type="ECO:0000256" key="2">
    <source>
        <dbReference type="SAM" id="MobiDB-lite"/>
    </source>
</evidence>
<dbReference type="AlphaFoldDB" id="A0A1Y1JJ02"/>
<feature type="compositionally biased region" description="Basic and acidic residues" evidence="2">
    <location>
        <begin position="283"/>
        <end position="298"/>
    </location>
</feature>
<feature type="region of interest" description="Disordered" evidence="2">
    <location>
        <begin position="602"/>
        <end position="625"/>
    </location>
</feature>
<dbReference type="OMA" id="YCAYYEY"/>
<dbReference type="GeneID" id="39746786"/>
<dbReference type="GO" id="GO:0005093">
    <property type="term" value="F:Rab GDP-dissociation inhibitor activity"/>
    <property type="evidence" value="ECO:0007669"/>
    <property type="project" value="TreeGrafter"/>
</dbReference>
<keyword evidence="4" id="KW-1185">Reference proteome</keyword>
<accession>A0A1Y1JJ02</accession>
<dbReference type="GO" id="GO:0005737">
    <property type="term" value="C:cytoplasm"/>
    <property type="evidence" value="ECO:0007669"/>
    <property type="project" value="TreeGrafter"/>
</dbReference>
<dbReference type="Pfam" id="PF00996">
    <property type="entry name" value="GDI"/>
    <property type="match status" value="2"/>
</dbReference>
<sequence length="951" mass="111672">MDDKKIRTFDCDILICGTSLLNSLLSAYFSINNYKVINIDKNKYYGDVNCSLNFSQFQDEKNKLKNFYEEYIPLSPCENNDSIEKKKKLEKIIHSYFQIYNNKFNIDINPKILYNESNLIDLLIKLNAHTYISFVGIQHFYLSYQRVNNTCTIDVTDKEKINGPKIEPRERDNNKNDTNDITSHIQNISNNNDYQNENDLILLKIPLNKSQVFLDTNLSLIEKRMIMNFIYKNIIHDKNYTFSNFSNYNFTRKPNIEQYGGLCQSSEIITSETMQEPLNNHLFKGEKKEDNKDTDMQHEKRKVQQNQNTKLINHTELSEQFANVNISDYLKLYNISGKLIDYLIYGIGLFDLDLRQCNNKQISEYYLSGYTKSKNFIMNQKEFLQRLHILINSLNKFKMQNLFENAFIYPSYGLNDIIYAISRVACLNNSIYMINRKIQNIIYSPIFHNTEDKIMNDDMIHSFTSTKIKEIILDNGYIIRPRFVISSGSNINFCEMKKYLLCKKKNIKKVKKGKTLVKTYRLMVLSTYSLIGKQGISFYIHKHQNLEEEQKKKFDNLSNSIHILQLDYNSGSCPPGFFLTYFTYLEIKKEVNNIPKAPIDLKKVKGENSHDNPYEKNKSNPKNQKPLNFSLLFDVVKLFIKKHKVNNIPPADSNLPLKIPLNEYFHNIIAEFFSTSETEERSNMRLTDKGESLNEDTIKKKVQQINDPSYTRGNIQSSGKFQNIHKDEHTNNCHKEEPVQNNQTEEVTNSPEQKKHKNIEVDAFVKSLNDLLTKEGVIYCAYYEYEPTIYRKDTIKIINENVKHYEKIFQLIEKNIKVEHQDICENTMNELHKNNATDGGDTNIADYVGNIMNGDDNRTNFNKGKKENIFEYHDQNNHPRTNGFVHLDENKHICNLLFTNDIHNYPIYPLIEDVSMFFYIINKIHRTLILSSSSQTIYDTFSNMIKKMFND</sequence>
<dbReference type="InterPro" id="IPR018203">
    <property type="entry name" value="GDP_dissociation_inhibitor"/>
</dbReference>
<reference evidence="4" key="1">
    <citation type="submission" date="2017-04" db="EMBL/GenBank/DDBJ databases">
        <title>Plasmodium gonderi genome.</title>
        <authorList>
            <person name="Arisue N."/>
            <person name="Honma H."/>
            <person name="Kawai S."/>
            <person name="Tougan T."/>
            <person name="Tanabe K."/>
            <person name="Horii T."/>
        </authorList>
    </citation>
    <scope>NUCLEOTIDE SEQUENCE [LARGE SCALE GENOMIC DNA]</scope>
    <source>
        <strain evidence="4">ATCC 30045</strain>
    </source>
</reference>
<name>A0A1Y1JJ02_PLAGO</name>
<dbReference type="Gene3D" id="3.50.50.60">
    <property type="entry name" value="FAD/NAD(P)-binding domain"/>
    <property type="match status" value="2"/>
</dbReference>
<dbReference type="Proteomes" id="UP000195521">
    <property type="component" value="Unassembled WGS sequence"/>
</dbReference>
<gene>
    <name evidence="3" type="ORF">PGO_062190</name>
</gene>
<feature type="region of interest" description="Disordered" evidence="2">
    <location>
        <begin position="279"/>
        <end position="307"/>
    </location>
</feature>
<dbReference type="InterPro" id="IPR036188">
    <property type="entry name" value="FAD/NAD-bd_sf"/>
</dbReference>
<comment type="caution">
    <text evidence="3">The sequence shown here is derived from an EMBL/GenBank/DDBJ whole genome shotgun (WGS) entry which is preliminary data.</text>
</comment>
<evidence type="ECO:0000313" key="3">
    <source>
        <dbReference type="EMBL" id="GAW80074.1"/>
    </source>
</evidence>
<feature type="compositionally biased region" description="Basic and acidic residues" evidence="2">
    <location>
        <begin position="602"/>
        <end position="618"/>
    </location>
</feature>
<dbReference type="PANTHER" id="PTHR11787:SF8">
    <property type="entry name" value="RAB GDP DISSOCIATION INHIBITOR"/>
    <property type="match status" value="1"/>
</dbReference>
<comment type="similarity">
    <text evidence="1">Belongs to the Rab GDI family.</text>
</comment>
<dbReference type="GO" id="GO:0007264">
    <property type="term" value="P:small GTPase-mediated signal transduction"/>
    <property type="evidence" value="ECO:0007669"/>
    <property type="project" value="InterPro"/>
</dbReference>
<dbReference type="GO" id="GO:0016192">
    <property type="term" value="P:vesicle-mediated transport"/>
    <property type="evidence" value="ECO:0007669"/>
    <property type="project" value="TreeGrafter"/>
</dbReference>
<dbReference type="Gene3D" id="3.30.519.10">
    <property type="entry name" value="Guanine Nucleotide Dissociation Inhibitor, domain 2"/>
    <property type="match status" value="1"/>
</dbReference>
<dbReference type="RefSeq" id="XP_028542663.1">
    <property type="nucleotide sequence ID" value="XM_028686862.1"/>
</dbReference>
<proteinExistence type="inferred from homology"/>
<feature type="compositionally biased region" description="Polar residues" evidence="2">
    <location>
        <begin position="739"/>
        <end position="751"/>
    </location>
</feature>
<evidence type="ECO:0000256" key="1">
    <source>
        <dbReference type="ARBA" id="ARBA00005593"/>
    </source>
</evidence>
<dbReference type="PRINTS" id="PR00891">
    <property type="entry name" value="RABGDIREP"/>
</dbReference>
<dbReference type="EMBL" id="BDQF01000007">
    <property type="protein sequence ID" value="GAW80074.1"/>
    <property type="molecule type" value="Genomic_DNA"/>
</dbReference>